<dbReference type="Proteomes" id="UP000050864">
    <property type="component" value="Unassembled WGS sequence"/>
</dbReference>
<protein>
    <submittedName>
        <fullName evidence="2">Uncharacterized protein</fullName>
    </submittedName>
</protein>
<keyword evidence="3" id="KW-1185">Reference proteome</keyword>
<feature type="chain" id="PRO_5006393752" evidence="1">
    <location>
        <begin position="41"/>
        <end position="167"/>
    </location>
</feature>
<reference evidence="2 3" key="1">
    <citation type="submission" date="2015-05" db="EMBL/GenBank/DDBJ databases">
        <title>Genome sequencing and analysis of members of genus Stenotrophomonas.</title>
        <authorList>
            <person name="Patil P.P."/>
            <person name="Midha S."/>
            <person name="Patil P.B."/>
        </authorList>
    </citation>
    <scope>NUCLEOTIDE SEQUENCE [LARGE SCALE GENOMIC DNA]</scope>
    <source>
        <strain evidence="2 3">DSM 18929</strain>
    </source>
</reference>
<dbReference type="EMBL" id="LDJI01000002">
    <property type="protein sequence ID" value="KRG66399.1"/>
    <property type="molecule type" value="Genomic_DNA"/>
</dbReference>
<comment type="caution">
    <text evidence="2">The sequence shown here is derived from an EMBL/GenBank/DDBJ whole genome shotgun (WGS) entry which is preliminary data.</text>
</comment>
<sequence>MRLTRQEANENHRTREKEVMRTRICTMALALMLAPSMAVAAKKPVVDSGSGCLQNLSVAGGFTTGKQFLASTDHEGISYAQAFAKTLAAIEAEGMVGVYPNEQTGYIAAENPVRGGGGSTVPLRTTVRRQDDGTVRVEVRFSIKGGQLTSNKAVGEGLCKIADAASL</sequence>
<evidence type="ECO:0000313" key="2">
    <source>
        <dbReference type="EMBL" id="KRG66399.1"/>
    </source>
</evidence>
<gene>
    <name evidence="2" type="ORF">ABB26_00630</name>
</gene>
<dbReference type="STRING" id="405444.ABB26_00630"/>
<dbReference type="PATRIC" id="fig|405444.3.peg.1178"/>
<proteinExistence type="predicted"/>
<evidence type="ECO:0000313" key="3">
    <source>
        <dbReference type="Proteomes" id="UP000050864"/>
    </source>
</evidence>
<evidence type="ECO:0000256" key="1">
    <source>
        <dbReference type="SAM" id="SignalP"/>
    </source>
</evidence>
<dbReference type="AlphaFoldDB" id="A0A0R0C9W7"/>
<organism evidence="2 3">
    <name type="scientific">Stenotrophomonas humi</name>
    <dbReference type="NCBI Taxonomy" id="405444"/>
    <lineage>
        <taxon>Bacteria</taxon>
        <taxon>Pseudomonadati</taxon>
        <taxon>Pseudomonadota</taxon>
        <taxon>Gammaproteobacteria</taxon>
        <taxon>Lysobacterales</taxon>
        <taxon>Lysobacteraceae</taxon>
        <taxon>Stenotrophomonas</taxon>
    </lineage>
</organism>
<keyword evidence="1" id="KW-0732">Signal</keyword>
<feature type="signal peptide" evidence="1">
    <location>
        <begin position="1"/>
        <end position="40"/>
    </location>
</feature>
<accession>A0A0R0C9W7</accession>
<name>A0A0R0C9W7_9GAMM</name>